<name>S2E4C6_9ARCH</name>
<feature type="non-terminal residue" evidence="5">
    <location>
        <position position="103"/>
    </location>
</feature>
<gene>
    <name evidence="5" type="ORF">BG20_I2289</name>
</gene>
<dbReference type="AlphaFoldDB" id="S2E4C6"/>
<dbReference type="InterPro" id="IPR001381">
    <property type="entry name" value="DHquinase_I"/>
</dbReference>
<dbReference type="InterPro" id="IPR013785">
    <property type="entry name" value="Aldolase_TIM"/>
</dbReference>
<reference evidence="5 6" key="1">
    <citation type="journal article" date="2012" name="J. Bacteriol.">
        <title>Genome Sequence of "Candidatus Nitrosoarchaeum limnia" BG20, a Low-Salinity Ammonia-Oxidizing Archaeon from the San Francisco Bay Estuary.</title>
        <authorList>
            <person name="Mosier A.C."/>
            <person name="Allen E.E."/>
            <person name="Kim M."/>
            <person name="Ferriera S."/>
            <person name="Francis C.A."/>
        </authorList>
    </citation>
    <scope>NUCLEOTIDE SEQUENCE [LARGE SCALE GENOMIC DNA]</scope>
    <source>
        <strain evidence="5 6">BG20</strain>
    </source>
</reference>
<proteinExistence type="predicted"/>
<protein>
    <recommendedName>
        <fullName evidence="2">3-dehydroquinate dehydratase</fullName>
        <ecNumber evidence="2">4.2.1.10</ecNumber>
    </recommendedName>
</protein>
<dbReference type="Pfam" id="PF01487">
    <property type="entry name" value="DHquinase_I"/>
    <property type="match status" value="1"/>
</dbReference>
<dbReference type="RefSeq" id="WP_010195328.1">
    <property type="nucleotide sequence ID" value="NZ_AHJG01000310.1"/>
</dbReference>
<dbReference type="SUPFAM" id="SSF51569">
    <property type="entry name" value="Aldolase"/>
    <property type="match status" value="1"/>
</dbReference>
<dbReference type="OrthoDB" id="34329at2157"/>
<comment type="caution">
    <text evidence="5">The sequence shown here is derived from an EMBL/GenBank/DDBJ whole genome shotgun (WGS) entry which is preliminary data.</text>
</comment>
<keyword evidence="3" id="KW-0456">Lyase</keyword>
<dbReference type="EC" id="4.2.1.10" evidence="2"/>
<evidence type="ECO:0000313" key="6">
    <source>
        <dbReference type="Proteomes" id="UP000014065"/>
    </source>
</evidence>
<evidence type="ECO:0000313" key="5">
    <source>
        <dbReference type="EMBL" id="EPA04386.1"/>
    </source>
</evidence>
<dbReference type="EMBL" id="AHJG01000310">
    <property type="protein sequence ID" value="EPA04386.1"/>
    <property type="molecule type" value="Genomic_DNA"/>
</dbReference>
<dbReference type="PANTHER" id="PTHR43699">
    <property type="entry name" value="3-DEHYDROQUINATE DEHYDRATASE"/>
    <property type="match status" value="1"/>
</dbReference>
<dbReference type="GO" id="GO:0046279">
    <property type="term" value="P:3,4-dihydroxybenzoate biosynthetic process"/>
    <property type="evidence" value="ECO:0007669"/>
    <property type="project" value="TreeGrafter"/>
</dbReference>
<keyword evidence="6" id="KW-1185">Reference proteome</keyword>
<organism evidence="5 6">
    <name type="scientific">Candidatus Nitrosarchaeum limnium BG20</name>
    <dbReference type="NCBI Taxonomy" id="859192"/>
    <lineage>
        <taxon>Archaea</taxon>
        <taxon>Nitrososphaerota</taxon>
        <taxon>Nitrososphaeria</taxon>
        <taxon>Nitrosopumilales</taxon>
        <taxon>Nitrosopumilaceae</taxon>
        <taxon>Nitrosarchaeum</taxon>
    </lineage>
</organism>
<sequence length="103" mass="12066">MKYKTCVSIAEDSPIKIKKNLKETLRRSDYAEVRFDFLKINEIPKTLEIIKKDLKKIVCTLRPKSEGGKFEGSEKERISILKLIAEYNPFLLDVEYNTIKKNK</sequence>
<evidence type="ECO:0000256" key="2">
    <source>
        <dbReference type="ARBA" id="ARBA00012060"/>
    </source>
</evidence>
<dbReference type="InterPro" id="IPR050146">
    <property type="entry name" value="Type-I_3-dehydroquinase"/>
</dbReference>
<dbReference type="Proteomes" id="UP000014065">
    <property type="component" value="Unassembled WGS sequence"/>
</dbReference>
<accession>S2E4C6</accession>
<comment type="catalytic activity">
    <reaction evidence="1">
        <text>3-dehydroquinate = 3-dehydroshikimate + H2O</text>
        <dbReference type="Rhea" id="RHEA:21096"/>
        <dbReference type="ChEBI" id="CHEBI:15377"/>
        <dbReference type="ChEBI" id="CHEBI:16630"/>
        <dbReference type="ChEBI" id="CHEBI:32364"/>
        <dbReference type="EC" id="4.2.1.10"/>
    </reaction>
</comment>
<keyword evidence="4" id="KW-0704">Schiff base</keyword>
<dbReference type="PANTHER" id="PTHR43699:SF1">
    <property type="entry name" value="3-DEHYDROQUINATE DEHYDRATASE"/>
    <property type="match status" value="1"/>
</dbReference>
<evidence type="ECO:0000256" key="4">
    <source>
        <dbReference type="ARBA" id="ARBA00023270"/>
    </source>
</evidence>
<dbReference type="Gene3D" id="3.20.20.70">
    <property type="entry name" value="Aldolase class I"/>
    <property type="match status" value="1"/>
</dbReference>
<evidence type="ECO:0000256" key="1">
    <source>
        <dbReference type="ARBA" id="ARBA00001864"/>
    </source>
</evidence>
<evidence type="ECO:0000256" key="3">
    <source>
        <dbReference type="ARBA" id="ARBA00023239"/>
    </source>
</evidence>
<dbReference type="GO" id="GO:0003855">
    <property type="term" value="F:3-dehydroquinate dehydratase activity"/>
    <property type="evidence" value="ECO:0007669"/>
    <property type="project" value="UniProtKB-EC"/>
</dbReference>